<feature type="region of interest" description="Disordered" evidence="1">
    <location>
        <begin position="240"/>
        <end position="305"/>
    </location>
</feature>
<sequence>MPWLKVSDTAAQHRIVWRALEIPGASMQSMWSLFGQVLALAVEAAAFKTDYVVERGSILKFTGTPDAAQKFIADATFCGYLTGEVPLDDGRIAYRLVEDEDLFHMRLREEIDWENRRRNDTRNGSLIVPIRARDGDACRWCGNVVYWGNQKGGRGATYDHLNPGVPAETPEDMVVACRSCNSSRKDNAGWAVDLLPAPKTPYFSAKSAAWLTENGVPTKASAPSDKPVGRSVVATSQVREFSRSQIQNQGTGNGDGSQVIDEPLPAVQATSQVREFSRSQIQNQGTGNGDGSQVIDEPLPAVHTNSSLPTISAQQMIDEFSAQIDAAELALINEQASAAEVVEEPTPVSGAPDTGGDSNGHFVVPKTTSQDPSQDWEELGGDLNQEGDGFESAGSGRDGNGQGTARGSEQSAPVTDPSAGTQAANSSQLLRIDLNHEGDGFESAGSGRDGNGQGTARGSEQSAPVTDPSAGTQAANSSQLLRIDLNHEGDGFESAGSGRDGKADKNLTTSESKRPRHRRARPRRTRR</sequence>
<evidence type="ECO:0000313" key="2">
    <source>
        <dbReference type="EMBL" id="MBF1663979.1"/>
    </source>
</evidence>
<evidence type="ECO:0008006" key="4">
    <source>
        <dbReference type="Google" id="ProtNLM"/>
    </source>
</evidence>
<proteinExistence type="predicted"/>
<dbReference type="Proteomes" id="UP000756427">
    <property type="component" value="Unassembled WGS sequence"/>
</dbReference>
<feature type="compositionally biased region" description="Polar residues" evidence="1">
    <location>
        <begin position="456"/>
        <end position="480"/>
    </location>
</feature>
<dbReference type="RefSeq" id="WP_303975799.1">
    <property type="nucleotide sequence ID" value="NZ_JABZXR010000020.1"/>
</dbReference>
<organism evidence="2 3">
    <name type="scientific">Rothia mucilaginosa</name>
    <dbReference type="NCBI Taxonomy" id="43675"/>
    <lineage>
        <taxon>Bacteria</taxon>
        <taxon>Bacillati</taxon>
        <taxon>Actinomycetota</taxon>
        <taxon>Actinomycetes</taxon>
        <taxon>Micrococcales</taxon>
        <taxon>Micrococcaceae</taxon>
        <taxon>Rothia</taxon>
    </lineage>
</organism>
<feature type="compositionally biased region" description="Basic residues" evidence="1">
    <location>
        <begin position="514"/>
        <end position="527"/>
    </location>
</feature>
<dbReference type="EMBL" id="JABZXR010000020">
    <property type="protein sequence ID" value="MBF1663979.1"/>
    <property type="molecule type" value="Genomic_DNA"/>
</dbReference>
<feature type="compositionally biased region" description="Polar residues" evidence="1">
    <location>
        <begin position="405"/>
        <end position="429"/>
    </location>
</feature>
<feature type="compositionally biased region" description="Polar residues" evidence="1">
    <location>
        <begin position="268"/>
        <end position="285"/>
    </location>
</feature>
<reference evidence="2" key="1">
    <citation type="submission" date="2020-04" db="EMBL/GenBank/DDBJ databases">
        <title>Deep metagenomics examines the oral microbiome during advanced dental caries in children, revealing novel taxa and co-occurrences with host molecules.</title>
        <authorList>
            <person name="Baker J.L."/>
            <person name="Morton J.T."/>
            <person name="Dinis M."/>
            <person name="Alvarez R."/>
            <person name="Tran N.C."/>
            <person name="Knight R."/>
            <person name="Edlund A."/>
        </authorList>
    </citation>
    <scope>NUCLEOTIDE SEQUENCE</scope>
    <source>
        <strain evidence="2">JCVI_44_bin.2</strain>
    </source>
</reference>
<evidence type="ECO:0000313" key="3">
    <source>
        <dbReference type="Proteomes" id="UP000756427"/>
    </source>
</evidence>
<evidence type="ECO:0000256" key="1">
    <source>
        <dbReference type="SAM" id="MobiDB-lite"/>
    </source>
</evidence>
<protein>
    <recommendedName>
        <fullName evidence="4">HNH endonuclease</fullName>
    </recommendedName>
</protein>
<feature type="compositionally biased region" description="Polar residues" evidence="1">
    <location>
        <begin position="240"/>
        <end position="250"/>
    </location>
</feature>
<feature type="region of interest" description="Disordered" evidence="1">
    <location>
        <begin position="338"/>
        <end position="527"/>
    </location>
</feature>
<name>A0A930LFH9_9MICC</name>
<dbReference type="AlphaFoldDB" id="A0A930LFH9"/>
<accession>A0A930LFH9</accession>
<comment type="caution">
    <text evidence="2">The sequence shown here is derived from an EMBL/GenBank/DDBJ whole genome shotgun (WGS) entry which is preliminary data.</text>
</comment>
<gene>
    <name evidence="2" type="ORF">HXO64_05420</name>
</gene>
<dbReference type="Gene3D" id="1.10.30.50">
    <property type="match status" value="1"/>
</dbReference>